<gene>
    <name evidence="3" type="ORF">Sste5346_007738</name>
</gene>
<evidence type="ECO:0000313" key="3">
    <source>
        <dbReference type="EMBL" id="KAL1891279.1"/>
    </source>
</evidence>
<evidence type="ECO:0000256" key="1">
    <source>
        <dbReference type="SAM" id="Coils"/>
    </source>
</evidence>
<feature type="compositionally biased region" description="Basic and acidic residues" evidence="2">
    <location>
        <begin position="171"/>
        <end position="190"/>
    </location>
</feature>
<feature type="region of interest" description="Disordered" evidence="2">
    <location>
        <begin position="331"/>
        <end position="356"/>
    </location>
</feature>
<reference evidence="3 4" key="1">
    <citation type="journal article" date="2024" name="IMA Fungus">
        <title>IMA Genome - F19 : A genome assembly and annotation guide to empower mycologists, including annotated draft genome sequences of Ceratocystis pirilliformis, Diaporthe australafricana, Fusarium ophioides, Paecilomyces lecythidis, and Sporothrix stenoceras.</title>
        <authorList>
            <person name="Aylward J."/>
            <person name="Wilson A.M."/>
            <person name="Visagie C.M."/>
            <person name="Spraker J."/>
            <person name="Barnes I."/>
            <person name="Buitendag C."/>
            <person name="Ceriani C."/>
            <person name="Del Mar Angel L."/>
            <person name="du Plessis D."/>
            <person name="Fuchs T."/>
            <person name="Gasser K."/>
            <person name="Kramer D."/>
            <person name="Li W."/>
            <person name="Munsamy K."/>
            <person name="Piso A."/>
            <person name="Price J.L."/>
            <person name="Sonnekus B."/>
            <person name="Thomas C."/>
            <person name="van der Nest A."/>
            <person name="van Dijk A."/>
            <person name="van Heerden A."/>
            <person name="van Vuuren N."/>
            <person name="Yilmaz N."/>
            <person name="Duong T.A."/>
            <person name="van der Merwe N.A."/>
            <person name="Wingfield M.J."/>
            <person name="Wingfield B.D."/>
        </authorList>
    </citation>
    <scope>NUCLEOTIDE SEQUENCE [LARGE SCALE GENOMIC DNA]</scope>
    <source>
        <strain evidence="3 4">CMW 5346</strain>
    </source>
</reference>
<protein>
    <submittedName>
        <fullName evidence="3">Uncharacterized protein</fullName>
    </submittedName>
</protein>
<name>A0ABR3YSE9_9PEZI</name>
<keyword evidence="4" id="KW-1185">Reference proteome</keyword>
<feature type="compositionally biased region" description="Polar residues" evidence="2">
    <location>
        <begin position="219"/>
        <end position="228"/>
    </location>
</feature>
<feature type="coiled-coil region" evidence="1">
    <location>
        <begin position="260"/>
        <end position="287"/>
    </location>
</feature>
<feature type="compositionally biased region" description="Basic and acidic residues" evidence="2">
    <location>
        <begin position="150"/>
        <end position="160"/>
    </location>
</feature>
<keyword evidence="1" id="KW-0175">Coiled coil</keyword>
<feature type="region of interest" description="Disordered" evidence="2">
    <location>
        <begin position="217"/>
        <end position="249"/>
    </location>
</feature>
<feature type="compositionally biased region" description="Low complexity" evidence="2">
    <location>
        <begin position="10"/>
        <end position="36"/>
    </location>
</feature>
<accession>A0ABR3YSE9</accession>
<evidence type="ECO:0000313" key="4">
    <source>
        <dbReference type="Proteomes" id="UP001583186"/>
    </source>
</evidence>
<feature type="compositionally biased region" description="Basic and acidic residues" evidence="2">
    <location>
        <begin position="229"/>
        <end position="249"/>
    </location>
</feature>
<dbReference type="Proteomes" id="UP001583186">
    <property type="component" value="Unassembled WGS sequence"/>
</dbReference>
<feature type="region of interest" description="Disordered" evidence="2">
    <location>
        <begin position="116"/>
        <end position="190"/>
    </location>
</feature>
<dbReference type="EMBL" id="JAWCUI010000054">
    <property type="protein sequence ID" value="KAL1891279.1"/>
    <property type="molecule type" value="Genomic_DNA"/>
</dbReference>
<feature type="compositionally biased region" description="Polar residues" evidence="2">
    <location>
        <begin position="336"/>
        <end position="347"/>
    </location>
</feature>
<organism evidence="3 4">
    <name type="scientific">Sporothrix stenoceras</name>
    <dbReference type="NCBI Taxonomy" id="5173"/>
    <lineage>
        <taxon>Eukaryota</taxon>
        <taxon>Fungi</taxon>
        <taxon>Dikarya</taxon>
        <taxon>Ascomycota</taxon>
        <taxon>Pezizomycotina</taxon>
        <taxon>Sordariomycetes</taxon>
        <taxon>Sordariomycetidae</taxon>
        <taxon>Ophiostomatales</taxon>
        <taxon>Ophiostomataceae</taxon>
        <taxon>Sporothrix</taxon>
    </lineage>
</organism>
<evidence type="ECO:0000256" key="2">
    <source>
        <dbReference type="SAM" id="MobiDB-lite"/>
    </source>
</evidence>
<comment type="caution">
    <text evidence="3">The sequence shown here is derived from an EMBL/GenBank/DDBJ whole genome shotgun (WGS) entry which is preliminary data.</text>
</comment>
<feature type="region of interest" description="Disordered" evidence="2">
    <location>
        <begin position="1"/>
        <end position="40"/>
    </location>
</feature>
<proteinExistence type="predicted"/>
<sequence length="356" mass="39716">MAPNITSMFNRNSTNSLRNGSNNTNNTGNGNNTNNNAAPLNVDHYNTRIQILETRVRELNRQHDDQEEDIRRLKQAKADHQIRHAMRVSDLEHRLMVMKQQLWLATNPEAVAEAGASAPAPPLMHKPSVSMSSLFNETGGANSSSIRATLEAERTRRTELESQVASLRTQLNDERRRATTRDKDQRAEKAQLNDVIAARDATIATREAELRRVQAMLADQSTSSSQKTSRLERQVAEEAARRQQEKDAHTALVAEQTRAADDLRLQKNRESTARAAAERKMKLLQEEVARRGAQLEYYQQRLLRTAEFRLVKTPFDASEAGTPETVVASMAAPAEASQTVPESSTPTPMAPFEVAA</sequence>
<feature type="compositionally biased region" description="Polar residues" evidence="2">
    <location>
        <begin position="129"/>
        <end position="146"/>
    </location>
</feature>
<feature type="coiled-coil region" evidence="1">
    <location>
        <begin position="42"/>
        <end position="83"/>
    </location>
</feature>